<keyword evidence="2" id="KW-1185">Reference proteome</keyword>
<reference evidence="1 2" key="1">
    <citation type="journal article" date="2024" name="Plant Biotechnol. J.">
        <title>Genome and CRISPR/Cas9 system of a widespread forest tree (Populus alba) in the world.</title>
        <authorList>
            <person name="Liu Y.J."/>
            <person name="Jiang P.F."/>
            <person name="Han X.M."/>
            <person name="Li X.Y."/>
            <person name="Wang H.M."/>
            <person name="Wang Y.J."/>
            <person name="Wang X.X."/>
            <person name="Zeng Q.Y."/>
        </authorList>
    </citation>
    <scope>NUCLEOTIDE SEQUENCE [LARGE SCALE GENOMIC DNA]</scope>
    <source>
        <strain evidence="2">cv. PAL-ZL1</strain>
    </source>
</reference>
<organism evidence="1 2">
    <name type="scientific">Populus alba</name>
    <name type="common">White poplar</name>
    <dbReference type="NCBI Taxonomy" id="43335"/>
    <lineage>
        <taxon>Eukaryota</taxon>
        <taxon>Viridiplantae</taxon>
        <taxon>Streptophyta</taxon>
        <taxon>Embryophyta</taxon>
        <taxon>Tracheophyta</taxon>
        <taxon>Spermatophyta</taxon>
        <taxon>Magnoliopsida</taxon>
        <taxon>eudicotyledons</taxon>
        <taxon>Gunneridae</taxon>
        <taxon>Pentapetalae</taxon>
        <taxon>rosids</taxon>
        <taxon>fabids</taxon>
        <taxon>Malpighiales</taxon>
        <taxon>Salicaceae</taxon>
        <taxon>Saliceae</taxon>
        <taxon>Populus</taxon>
    </lineage>
</organism>
<proteinExistence type="predicted"/>
<dbReference type="Proteomes" id="UP000309997">
    <property type="component" value="Unassembled WGS sequence"/>
</dbReference>
<evidence type="ECO:0000313" key="1">
    <source>
        <dbReference type="EMBL" id="KAL3591483.1"/>
    </source>
</evidence>
<dbReference type="EMBL" id="RCHU02000005">
    <property type="protein sequence ID" value="KAL3591483.1"/>
    <property type="molecule type" value="Genomic_DNA"/>
</dbReference>
<evidence type="ECO:0000313" key="2">
    <source>
        <dbReference type="Proteomes" id="UP000309997"/>
    </source>
</evidence>
<accession>A0ACC4CA53</accession>
<sequence length="732" mass="82964">MAILECFHIILALVCILLFCHWCRKTVSPVTNWPVVGMLPGLLFKAQNIHEYATQLLKQSGGTFEFKGPWFANMNILLTADPLNVRHISTKNFVNYPKGPEYKKIFEPFGDGVLNSDFESWKSFRKLIHSMIKDNKFQVFLERSLREKIVKGLIPVLEHVSRQEIELDMQDVFQRFTFDNICLLVLGFDPQSLSVDLPEIAYKTAFDDVEEAVFYRHIVPESIWKLQKRLNVGEEKKLSQAMDTIDNFLEQCISSKKEEIRQSKAQNMVQAEDNDHDDYDLITACIKEEGEAAEQTDASKRTDKYLRDIGFNFIAAGKDTVNAALTWFFWLVATHPEVEEKIVEEIRANMKSKGDHAINGMFFNLEELNKLVYLHGAICETLRLYPAVPFNYRVVEGHPVSPVLSFVSLYSFIPNACLAASEMNAIDQCWKLNTNWRRSRQLLATCSVGFAGKMTNNVGRDVILYKVSDPSDDPVSPKKGTLRYGATMITGKVWITFKRNMNIKLEKPLLISIYTAIDGRGVNVGIEGFGCLLVYRATDVIIHGLRIHHCKAQGPSTVMGPDGKQMQLGQMDGDAIRLVSASKVWIDHSTLFSCQDGLLDVTRGSTFVTVSNNWFRDQDKVMLLGHDDGFLRDKGMKVTVAFNHFGPNCNQRMPRKEGGNWRNGIYEKSKPWNFYSVGDLFTNGASFFQSDRRGTARPNYTKEQSFKVGDTKSVKALTSSAGALKCSRTLRC</sequence>
<protein>
    <submittedName>
        <fullName evidence="1">Uncharacterized protein</fullName>
    </submittedName>
</protein>
<name>A0ACC4CA53_POPAL</name>
<gene>
    <name evidence="1" type="ORF">D5086_010123</name>
</gene>
<comment type="caution">
    <text evidence="1">The sequence shown here is derived from an EMBL/GenBank/DDBJ whole genome shotgun (WGS) entry which is preliminary data.</text>
</comment>